<dbReference type="RefSeq" id="WP_200749041.1">
    <property type="nucleotide sequence ID" value="NZ_JAEOAH010000013.1"/>
</dbReference>
<gene>
    <name evidence="1" type="ORF">JFL43_10600</name>
</gene>
<keyword evidence="2" id="KW-1185">Reference proteome</keyword>
<comment type="caution">
    <text evidence="1">The sequence shown here is derived from an EMBL/GenBank/DDBJ whole genome shotgun (WGS) entry which is preliminary data.</text>
</comment>
<dbReference type="EMBL" id="JAEOAH010000013">
    <property type="protein sequence ID" value="MBK3495292.1"/>
    <property type="molecule type" value="Genomic_DNA"/>
</dbReference>
<organism evidence="1 2">
    <name type="scientific">Viridibacillus soli</name>
    <dbReference type="NCBI Taxonomy" id="2798301"/>
    <lineage>
        <taxon>Bacteria</taxon>
        <taxon>Bacillati</taxon>
        <taxon>Bacillota</taxon>
        <taxon>Bacilli</taxon>
        <taxon>Bacillales</taxon>
        <taxon>Caryophanaceae</taxon>
        <taxon>Viridibacillus</taxon>
    </lineage>
</organism>
<evidence type="ECO:0000313" key="2">
    <source>
        <dbReference type="Proteomes" id="UP000618943"/>
    </source>
</evidence>
<evidence type="ECO:0008006" key="3">
    <source>
        <dbReference type="Google" id="ProtNLM"/>
    </source>
</evidence>
<dbReference type="Proteomes" id="UP000618943">
    <property type="component" value="Unassembled WGS sequence"/>
</dbReference>
<reference evidence="1 2" key="1">
    <citation type="submission" date="2020-12" db="EMBL/GenBank/DDBJ databases">
        <title>YIM B01967 draft genome.</title>
        <authorList>
            <person name="Yan X."/>
        </authorList>
    </citation>
    <scope>NUCLEOTIDE SEQUENCE [LARGE SCALE GENOMIC DNA]</scope>
    <source>
        <strain evidence="1 2">YIM B01967</strain>
    </source>
</reference>
<evidence type="ECO:0000313" key="1">
    <source>
        <dbReference type="EMBL" id="MBK3495292.1"/>
    </source>
</evidence>
<name>A0ABS1H789_9BACL</name>
<accession>A0ABS1H789</accession>
<proteinExistence type="predicted"/>
<protein>
    <recommendedName>
        <fullName evidence="3">Sporulation protein Cse60</fullName>
    </recommendedName>
</protein>
<sequence length="59" mass="6860">MIKTHSIYSSIDTKLSEEINDWLTVNLSIEVIDIKYASVMDEECNLYESALIIYNMIEN</sequence>